<dbReference type="GO" id="GO:0005275">
    <property type="term" value="F:amine transmembrane transporter activity"/>
    <property type="evidence" value="ECO:0007669"/>
    <property type="project" value="TreeGrafter"/>
</dbReference>
<dbReference type="GO" id="GO:0015226">
    <property type="term" value="F:carnitine transmembrane transporter activity"/>
    <property type="evidence" value="ECO:0007669"/>
    <property type="project" value="TreeGrafter"/>
</dbReference>
<dbReference type="AlphaFoldDB" id="A0A3M4MAP5"/>
<reference evidence="7 8" key="1">
    <citation type="submission" date="2018-08" db="EMBL/GenBank/DDBJ databases">
        <title>Recombination of ecologically and evolutionarily significant loci maintains genetic cohesion in the Pseudomonas syringae species complex.</title>
        <authorList>
            <person name="Dillon M."/>
            <person name="Thakur S."/>
            <person name="Almeida R.N.D."/>
            <person name="Weir B.S."/>
            <person name="Guttman D.S."/>
        </authorList>
    </citation>
    <scope>NUCLEOTIDE SEQUENCE [LARGE SCALE GENOMIC DNA]</scope>
    <source>
        <strain evidence="7 8">ICMP 3353</strain>
    </source>
</reference>
<evidence type="ECO:0000259" key="6">
    <source>
        <dbReference type="SMART" id="SM00062"/>
    </source>
</evidence>
<keyword evidence="4 5" id="KW-0472">Membrane</keyword>
<dbReference type="SUPFAM" id="SSF53850">
    <property type="entry name" value="Periplasmic binding protein-like II"/>
    <property type="match status" value="1"/>
</dbReference>
<dbReference type="SMART" id="SM00062">
    <property type="entry name" value="PBPb"/>
    <property type="match status" value="1"/>
</dbReference>
<evidence type="ECO:0000256" key="3">
    <source>
        <dbReference type="ARBA" id="ARBA00022475"/>
    </source>
</evidence>
<dbReference type="CDD" id="cd13639">
    <property type="entry name" value="PBP2_OpuAC_like"/>
    <property type="match status" value="1"/>
</dbReference>
<evidence type="ECO:0000256" key="1">
    <source>
        <dbReference type="ARBA" id="ARBA00004236"/>
    </source>
</evidence>
<dbReference type="InterPro" id="IPR007210">
    <property type="entry name" value="ABC_Gly_betaine_transp_sub-bd"/>
</dbReference>
<name>A0A3M4MAP5_PSECI</name>
<dbReference type="Pfam" id="PF04069">
    <property type="entry name" value="OpuAC"/>
    <property type="match status" value="1"/>
</dbReference>
<feature type="transmembrane region" description="Helical" evidence="5">
    <location>
        <begin position="31"/>
        <end position="50"/>
    </location>
</feature>
<dbReference type="Gene3D" id="3.40.190.10">
    <property type="entry name" value="Periplasmic binding protein-like II"/>
    <property type="match status" value="1"/>
</dbReference>
<organism evidence="7 8">
    <name type="scientific">Pseudomonas cichorii</name>
    <dbReference type="NCBI Taxonomy" id="36746"/>
    <lineage>
        <taxon>Bacteria</taxon>
        <taxon>Pseudomonadati</taxon>
        <taxon>Pseudomonadota</taxon>
        <taxon>Gammaproteobacteria</taxon>
        <taxon>Pseudomonadales</taxon>
        <taxon>Pseudomonadaceae</taxon>
        <taxon>Pseudomonas</taxon>
    </lineage>
</organism>
<evidence type="ECO:0000256" key="5">
    <source>
        <dbReference type="SAM" id="Phobius"/>
    </source>
</evidence>
<feature type="domain" description="Solute-binding protein family 3/N-terminal" evidence="6">
    <location>
        <begin position="54"/>
        <end position="308"/>
    </location>
</feature>
<evidence type="ECO:0000256" key="2">
    <source>
        <dbReference type="ARBA" id="ARBA00022448"/>
    </source>
</evidence>
<dbReference type="InterPro" id="IPR001638">
    <property type="entry name" value="Solute-binding_3/MltF_N"/>
</dbReference>
<dbReference type="EMBL" id="RBRE01000012">
    <property type="protein sequence ID" value="RMQ50304.1"/>
    <property type="molecule type" value="Genomic_DNA"/>
</dbReference>
<proteinExistence type="predicted"/>
<dbReference type="GO" id="GO:0043190">
    <property type="term" value="C:ATP-binding cassette (ABC) transporter complex"/>
    <property type="evidence" value="ECO:0007669"/>
    <property type="project" value="InterPro"/>
</dbReference>
<keyword evidence="5" id="KW-1133">Transmembrane helix</keyword>
<evidence type="ECO:0000313" key="7">
    <source>
        <dbReference type="EMBL" id="RMQ50304.1"/>
    </source>
</evidence>
<keyword evidence="2" id="KW-0813">Transport</keyword>
<accession>A0A3M4MAP5</accession>
<keyword evidence="3" id="KW-1003">Cell membrane</keyword>
<comment type="subcellular location">
    <subcellularLocation>
        <location evidence="1">Cell membrane</location>
    </subcellularLocation>
</comment>
<evidence type="ECO:0000313" key="8">
    <source>
        <dbReference type="Proteomes" id="UP000277236"/>
    </source>
</evidence>
<dbReference type="GO" id="GO:0031460">
    <property type="term" value="P:glycine betaine transport"/>
    <property type="evidence" value="ECO:0007669"/>
    <property type="project" value="TreeGrafter"/>
</dbReference>
<sequence length="310" mass="34648">MSFTFHTTGFHCLEVDKNKCKRRSRNAMKKIWKAVCAVALMGMVMLPVHAEEKTITVGTLSWEDLTPITGITKKALEDSGYSVKVIEFSEWGIAYAALSKGDIQVLASQTDYAAQDYWNRNKNRLEKISPVSYGLYQAIAVPKYVDIDSLEQLNDNADKFGSRVIGIEPGSGLMSDATSAVKEYGIKLKLVEGSTAAMTAALKSAIDRKEWVAVTVWEPSWMMQKFDLKFLKDPKGIFPPPQGYYWIGHKGFSQEYPHAREVIASVYVPLADITAINGQVKDGKTMEQAIKGWTDNHADLLKRWGNIKKP</sequence>
<gene>
    <name evidence="7" type="ORF">ALQ04_100630</name>
</gene>
<dbReference type="PANTHER" id="PTHR47737:SF1">
    <property type="entry name" value="GLYCINE BETAINE_PROLINE BETAINE TRANSPORT SYSTEM PERMEASE PROTEIN PROW"/>
    <property type="match status" value="1"/>
</dbReference>
<protein>
    <submittedName>
        <fullName evidence="7">ABC-type proline/glycine betaine transport system</fullName>
    </submittedName>
</protein>
<dbReference type="GO" id="GO:0015871">
    <property type="term" value="P:choline transport"/>
    <property type="evidence" value="ECO:0007669"/>
    <property type="project" value="TreeGrafter"/>
</dbReference>
<comment type="caution">
    <text evidence="7">The sequence shown here is derived from an EMBL/GenBank/DDBJ whole genome shotgun (WGS) entry which is preliminary data.</text>
</comment>
<dbReference type="Gene3D" id="3.40.190.100">
    <property type="entry name" value="Glycine betaine-binding periplasmic protein, domain 2"/>
    <property type="match status" value="1"/>
</dbReference>
<keyword evidence="5" id="KW-0812">Transmembrane</keyword>
<dbReference type="Proteomes" id="UP000277236">
    <property type="component" value="Unassembled WGS sequence"/>
</dbReference>
<dbReference type="PANTHER" id="PTHR47737">
    <property type="entry name" value="GLYCINE BETAINE/PROLINE BETAINE TRANSPORT SYSTEM PERMEASE PROTEIN PROW"/>
    <property type="match status" value="1"/>
</dbReference>
<evidence type="ECO:0000256" key="4">
    <source>
        <dbReference type="ARBA" id="ARBA00023136"/>
    </source>
</evidence>